<dbReference type="PANTHER" id="PTHR33116:SF86">
    <property type="entry name" value="REVERSE TRANSCRIPTASE DOMAIN-CONTAINING PROTEIN"/>
    <property type="match status" value="1"/>
</dbReference>
<reference evidence="2" key="1">
    <citation type="submission" date="2016-04" db="EMBL/GenBank/DDBJ databases">
        <title>Cephalotus genome sequencing.</title>
        <authorList>
            <person name="Fukushima K."/>
            <person name="Hasebe M."/>
            <person name="Fang X."/>
        </authorList>
    </citation>
    <scope>NUCLEOTIDE SEQUENCE [LARGE SCALE GENOMIC DNA]</scope>
    <source>
        <strain evidence="2">cv. St1</strain>
    </source>
</reference>
<keyword evidence="2" id="KW-1185">Reference proteome</keyword>
<comment type="caution">
    <text evidence="1">The sequence shown here is derived from an EMBL/GenBank/DDBJ whole genome shotgun (WGS) entry which is preliminary data.</text>
</comment>
<dbReference type="PANTHER" id="PTHR33116">
    <property type="entry name" value="REVERSE TRANSCRIPTASE ZINC-BINDING DOMAIN-CONTAINING PROTEIN-RELATED-RELATED"/>
    <property type="match status" value="1"/>
</dbReference>
<name>A0A1Q3CVD5_CEPFO</name>
<dbReference type="EMBL" id="BDDD01003142">
    <property type="protein sequence ID" value="GAV84204.1"/>
    <property type="molecule type" value="Genomic_DNA"/>
</dbReference>
<dbReference type="Proteomes" id="UP000187406">
    <property type="component" value="Unassembled WGS sequence"/>
</dbReference>
<sequence length="136" mass="15246">VNGTPCGRIVPSRALRQGDPLSPYFLLSNEGLSCLIDNAVKERHLHGISVHRGGPQISHLLFAYDSVLFAKAGNVRQYKKYLGLPAYIGRSKSSMFYHLKERVWGKLSEWNEKILSNASKEVLIKEVAQSLPTYSM</sequence>
<evidence type="ECO:0000313" key="2">
    <source>
        <dbReference type="Proteomes" id="UP000187406"/>
    </source>
</evidence>
<dbReference type="InParanoid" id="A0A1Q3CVD5"/>
<gene>
    <name evidence="1" type="ORF">CFOL_v3_27648</name>
</gene>
<proteinExistence type="predicted"/>
<evidence type="ECO:0008006" key="3">
    <source>
        <dbReference type="Google" id="ProtNLM"/>
    </source>
</evidence>
<feature type="non-terminal residue" evidence="1">
    <location>
        <position position="136"/>
    </location>
</feature>
<protein>
    <recommendedName>
        <fullName evidence="3">RVT_1 domain-containing protein</fullName>
    </recommendedName>
</protein>
<accession>A0A1Q3CVD5</accession>
<organism evidence="1 2">
    <name type="scientific">Cephalotus follicularis</name>
    <name type="common">Albany pitcher plant</name>
    <dbReference type="NCBI Taxonomy" id="3775"/>
    <lineage>
        <taxon>Eukaryota</taxon>
        <taxon>Viridiplantae</taxon>
        <taxon>Streptophyta</taxon>
        <taxon>Embryophyta</taxon>
        <taxon>Tracheophyta</taxon>
        <taxon>Spermatophyta</taxon>
        <taxon>Magnoliopsida</taxon>
        <taxon>eudicotyledons</taxon>
        <taxon>Gunneridae</taxon>
        <taxon>Pentapetalae</taxon>
        <taxon>rosids</taxon>
        <taxon>fabids</taxon>
        <taxon>Oxalidales</taxon>
        <taxon>Cephalotaceae</taxon>
        <taxon>Cephalotus</taxon>
    </lineage>
</organism>
<evidence type="ECO:0000313" key="1">
    <source>
        <dbReference type="EMBL" id="GAV84204.1"/>
    </source>
</evidence>
<feature type="non-terminal residue" evidence="1">
    <location>
        <position position="1"/>
    </location>
</feature>
<dbReference type="OrthoDB" id="1932527at2759"/>
<dbReference type="AlphaFoldDB" id="A0A1Q3CVD5"/>